<feature type="transmembrane region" description="Helical" evidence="1">
    <location>
        <begin position="128"/>
        <end position="150"/>
    </location>
</feature>
<keyword evidence="1" id="KW-0812">Transmembrane</keyword>
<feature type="transmembrane region" description="Helical" evidence="1">
    <location>
        <begin position="12"/>
        <end position="43"/>
    </location>
</feature>
<keyword evidence="1" id="KW-1133">Transmembrane helix</keyword>
<keyword evidence="1" id="KW-0472">Membrane</keyword>
<evidence type="ECO:0000256" key="1">
    <source>
        <dbReference type="SAM" id="Phobius"/>
    </source>
</evidence>
<name>A0A342K3V6_9PLAT</name>
<dbReference type="AlphaFoldDB" id="A0A342K3V6"/>
<geneLocation type="mitochondrion" evidence="2"/>
<organism evidence="2">
    <name type="scientific">Dactylogyrus lamellatus</name>
    <dbReference type="NCBI Taxonomy" id="231327"/>
    <lineage>
        <taxon>Eukaryota</taxon>
        <taxon>Metazoa</taxon>
        <taxon>Spiralia</taxon>
        <taxon>Lophotrochozoa</taxon>
        <taxon>Platyhelminthes</taxon>
        <taxon>Monogenea</taxon>
        <taxon>Monopisthocotylea</taxon>
        <taxon>Dactylogyridea</taxon>
        <taxon>Dactylogyridae</taxon>
        <taxon>Dactylogyrus</taxon>
    </lineage>
</organism>
<accession>A0A342K3V6</accession>
<feature type="transmembrane region" description="Helical" evidence="1">
    <location>
        <begin position="95"/>
        <end position="116"/>
    </location>
</feature>
<feature type="transmembrane region" description="Helical" evidence="1">
    <location>
        <begin position="241"/>
        <end position="267"/>
    </location>
</feature>
<keyword evidence="2" id="KW-0496">Mitochondrion</keyword>
<feature type="transmembrane region" description="Helical" evidence="1">
    <location>
        <begin position="184"/>
        <end position="204"/>
    </location>
</feature>
<evidence type="ECO:0000313" key="2">
    <source>
        <dbReference type="EMBL" id="ALP29100.1"/>
    </source>
</evidence>
<dbReference type="EMBL" id="KR871673">
    <property type="protein sequence ID" value="ALP29100.1"/>
    <property type="molecule type" value="Genomic_DNA"/>
</dbReference>
<proteinExistence type="predicted"/>
<gene>
    <name evidence="2" type="primary">nad2</name>
</gene>
<feature type="transmembrane region" description="Helical" evidence="1">
    <location>
        <begin position="216"/>
        <end position="235"/>
    </location>
</feature>
<protein>
    <submittedName>
        <fullName evidence="2">NADH dehydrogenase subunit 2</fullName>
    </submittedName>
</protein>
<reference evidence="2" key="1">
    <citation type="submission" date="2015-05" db="EMBL/GenBank/DDBJ databases">
        <title>Complete mitochondrial genome of Dactylogyrus lamellatus (Platyhelminthes:Monogenea).</title>
        <authorList>
            <person name="Zhang D."/>
            <person name="Li W.X."/>
            <person name="Yang B.J."/>
            <person name="Zou H."/>
            <person name="Wang G.T."/>
        </authorList>
    </citation>
    <scope>NUCLEOTIDE SEQUENCE</scope>
</reference>
<sequence>MLSIFIIILSSFLYVSSIFWSSLLGFWVCIEVASLVFLVAFFSLERSGFNRFLGILLYLLMSGVGSGFLYSGGLVDGPDTLLYISFCLKGGIFPFFYWLIPVFNCCSWLMLWLVSVQSKVTNLYLATLGYWGGLGSFFILTFLMMAVYIWSSNFGIKSFLVYSGISSTTILLVVCSAGDIFSSLWLYICYFFVYTINLAVFYILDNKRLQVKQTPLLIFLLVAIPVSLMFIYKIACVICVLGVSLLIVIPWCIFSVVEQLYLVIYCLEKISSFKV</sequence>
<feature type="transmembrane region" description="Helical" evidence="1">
    <location>
        <begin position="55"/>
        <end position="75"/>
    </location>
</feature>